<dbReference type="GO" id="GO:0160148">
    <property type="term" value="F:tRNA pseudouridine(55) synthase activity"/>
    <property type="evidence" value="ECO:0007669"/>
    <property type="project" value="UniProtKB-EC"/>
</dbReference>
<dbReference type="EMBL" id="PIXR01001318">
    <property type="protein sequence ID" value="TBU01726.1"/>
    <property type="molecule type" value="Genomic_DNA"/>
</dbReference>
<feature type="domain" description="Pus10-like C-terminal" evidence="5">
    <location>
        <begin position="196"/>
        <end position="281"/>
    </location>
</feature>
<dbReference type="Pfam" id="PF21238">
    <property type="entry name" value="Pus10_C"/>
    <property type="match status" value="2"/>
</dbReference>
<organism evidence="6 7">
    <name type="scientific">Hamiltosporidium magnivora</name>
    <dbReference type="NCBI Taxonomy" id="148818"/>
    <lineage>
        <taxon>Eukaryota</taxon>
        <taxon>Fungi</taxon>
        <taxon>Fungi incertae sedis</taxon>
        <taxon>Microsporidia</taxon>
        <taxon>Dubosqiidae</taxon>
        <taxon>Hamiltosporidium</taxon>
    </lineage>
</organism>
<name>A0A4Q9L3I8_9MICR</name>
<dbReference type="GO" id="GO:0031119">
    <property type="term" value="P:tRNA pseudouridine synthesis"/>
    <property type="evidence" value="ECO:0007669"/>
    <property type="project" value="TreeGrafter"/>
</dbReference>
<evidence type="ECO:0000256" key="3">
    <source>
        <dbReference type="ARBA" id="ARBA00022694"/>
    </source>
</evidence>
<evidence type="ECO:0000256" key="1">
    <source>
        <dbReference type="ARBA" id="ARBA00009652"/>
    </source>
</evidence>
<reference evidence="6 7" key="1">
    <citation type="submission" date="2017-12" db="EMBL/GenBank/DDBJ databases">
        <authorList>
            <person name="Pombert J.-F."/>
            <person name="Haag K.L."/>
            <person name="Ebert D."/>
        </authorList>
    </citation>
    <scope>NUCLEOTIDE SEQUENCE [LARGE SCALE GENOMIC DNA]</scope>
    <source>
        <strain evidence="6">IL-BN-2</strain>
    </source>
</reference>
<sequence length="302" mass="35383">MTKKDFPSKYIYGLYSKFSRNISQTPMKINGKLLYEKSISDFCKSIAEHFKAKNVKFISCGREDANVRMVGKRPFLLEIEGGVYNEEKMNINLDKNIKIFDLVWMKDEIKFIIKNAEMNHYKVYRAMLFIKNLNIHNVESNIPPINLENDNQFSYNKAILNMKEKVETFAGNNENHISDDINSFIHSNENIVDFKQNILEIQQKTPLRVVHRRSNIFRTKYIELIKLEKLKNGFLIIDLISSAGAYIKEFVNGDFGRTKPSLSDFFNNYTDLVELDVLAVEECKIPEEFKLMNVFYECVFND</sequence>
<dbReference type="InterPro" id="IPR020103">
    <property type="entry name" value="PsdUridine_synth_cat_dom_sf"/>
</dbReference>
<dbReference type="VEuPathDB" id="MicrosporidiaDB:CWI36_1096p0020"/>
<dbReference type="SUPFAM" id="SSF55120">
    <property type="entry name" value="Pseudouridine synthase"/>
    <property type="match status" value="1"/>
</dbReference>
<dbReference type="Gene3D" id="3.30.70.3190">
    <property type="match status" value="1"/>
</dbReference>
<protein>
    <recommendedName>
        <fullName evidence="2">tRNA pseudouridine(55) synthase</fullName>
        <ecNumber evidence="2">5.4.99.25</ecNumber>
    </recommendedName>
</protein>
<evidence type="ECO:0000256" key="4">
    <source>
        <dbReference type="ARBA" id="ARBA00023235"/>
    </source>
</evidence>
<evidence type="ECO:0000313" key="7">
    <source>
        <dbReference type="Proteomes" id="UP000293045"/>
    </source>
</evidence>
<comment type="similarity">
    <text evidence="1">Belongs to the pseudouridine synthase Pus10 family.</text>
</comment>
<dbReference type="InterPro" id="IPR039894">
    <property type="entry name" value="Pus10-like"/>
</dbReference>
<dbReference type="PANTHER" id="PTHR21568">
    <property type="entry name" value="TRNA PSEUDOURIDINE SYNTHASE PUS10"/>
    <property type="match status" value="1"/>
</dbReference>
<accession>A0A4Q9L3I8</accession>
<feature type="domain" description="Pus10-like C-terminal" evidence="5">
    <location>
        <begin position="10"/>
        <end position="132"/>
    </location>
</feature>
<proteinExistence type="inferred from homology"/>
<dbReference type="EC" id="5.4.99.25" evidence="2"/>
<comment type="caution">
    <text evidence="6">The sequence shown here is derived from an EMBL/GenBank/DDBJ whole genome shotgun (WGS) entry which is preliminary data.</text>
</comment>
<dbReference type="VEuPathDB" id="MicrosporidiaDB:CWI39_1318p0020"/>
<dbReference type="Gene3D" id="3.30.70.2510">
    <property type="match status" value="1"/>
</dbReference>
<dbReference type="PANTHER" id="PTHR21568:SF0">
    <property type="entry name" value="TRNA PSEUDOURIDINE SYNTHASE PUS10"/>
    <property type="match status" value="1"/>
</dbReference>
<evidence type="ECO:0000259" key="5">
    <source>
        <dbReference type="Pfam" id="PF21238"/>
    </source>
</evidence>
<evidence type="ECO:0000313" key="6">
    <source>
        <dbReference type="EMBL" id="TBU01726.1"/>
    </source>
</evidence>
<keyword evidence="3" id="KW-0819">tRNA processing</keyword>
<evidence type="ECO:0000256" key="2">
    <source>
        <dbReference type="ARBA" id="ARBA00012787"/>
    </source>
</evidence>
<dbReference type="GO" id="GO:0003723">
    <property type="term" value="F:RNA binding"/>
    <property type="evidence" value="ECO:0007669"/>
    <property type="project" value="InterPro"/>
</dbReference>
<dbReference type="Proteomes" id="UP000293045">
    <property type="component" value="Unassembled WGS sequence"/>
</dbReference>
<keyword evidence="4" id="KW-0413">Isomerase</keyword>
<gene>
    <name evidence="6" type="ORF">CWI39_1318p0020</name>
</gene>
<dbReference type="InterPro" id="IPR048741">
    <property type="entry name" value="Pus10-like_C"/>
</dbReference>
<dbReference type="AlphaFoldDB" id="A0A4Q9L3I8"/>